<dbReference type="EMBL" id="KI925464">
    <property type="protein sequence ID" value="ETW76339.1"/>
    <property type="molecule type" value="Genomic_DNA"/>
</dbReference>
<reference evidence="2 3" key="1">
    <citation type="journal article" date="2012" name="New Phytol.">
        <title>Insight into trade-off between wood decay and parasitism from the genome of a fungal forest pathogen.</title>
        <authorList>
            <person name="Olson A."/>
            <person name="Aerts A."/>
            <person name="Asiegbu F."/>
            <person name="Belbahri L."/>
            <person name="Bouzid O."/>
            <person name="Broberg A."/>
            <person name="Canback B."/>
            <person name="Coutinho P.M."/>
            <person name="Cullen D."/>
            <person name="Dalman K."/>
            <person name="Deflorio G."/>
            <person name="van Diepen L.T."/>
            <person name="Dunand C."/>
            <person name="Duplessis S."/>
            <person name="Durling M."/>
            <person name="Gonthier P."/>
            <person name="Grimwood J."/>
            <person name="Fossdal C.G."/>
            <person name="Hansson D."/>
            <person name="Henrissat B."/>
            <person name="Hietala A."/>
            <person name="Himmelstrand K."/>
            <person name="Hoffmeister D."/>
            <person name="Hogberg N."/>
            <person name="James T.Y."/>
            <person name="Karlsson M."/>
            <person name="Kohler A."/>
            <person name="Kues U."/>
            <person name="Lee Y.H."/>
            <person name="Lin Y.C."/>
            <person name="Lind M."/>
            <person name="Lindquist E."/>
            <person name="Lombard V."/>
            <person name="Lucas S."/>
            <person name="Lunden K."/>
            <person name="Morin E."/>
            <person name="Murat C."/>
            <person name="Park J."/>
            <person name="Raffaello T."/>
            <person name="Rouze P."/>
            <person name="Salamov A."/>
            <person name="Schmutz J."/>
            <person name="Solheim H."/>
            <person name="Stahlberg J."/>
            <person name="Velez H."/>
            <person name="de Vries R.P."/>
            <person name="Wiebenga A."/>
            <person name="Woodward S."/>
            <person name="Yakovlev I."/>
            <person name="Garbelotto M."/>
            <person name="Martin F."/>
            <person name="Grigoriev I.V."/>
            <person name="Stenlid J."/>
        </authorList>
    </citation>
    <scope>NUCLEOTIDE SEQUENCE [LARGE SCALE GENOMIC DNA]</scope>
    <source>
        <strain evidence="2 3">TC 32-1</strain>
    </source>
</reference>
<evidence type="ECO:0000313" key="2">
    <source>
        <dbReference type="EMBL" id="ETW76339.1"/>
    </source>
</evidence>
<accession>W4JSB6</accession>
<protein>
    <recommendedName>
        <fullName evidence="4">LamB/YcsF family protein</fullName>
    </recommendedName>
</protein>
<dbReference type="HOGENOM" id="CLU_069535_1_2_1"/>
<dbReference type="InParanoid" id="W4JSB6"/>
<dbReference type="Pfam" id="PF03746">
    <property type="entry name" value="LamB_YcsF"/>
    <property type="match status" value="1"/>
</dbReference>
<evidence type="ECO:0000313" key="3">
    <source>
        <dbReference type="Proteomes" id="UP000030671"/>
    </source>
</evidence>
<dbReference type="RefSeq" id="XP_009551261.1">
    <property type="nucleotide sequence ID" value="XM_009552966.1"/>
</dbReference>
<dbReference type="GeneID" id="20671399"/>
<dbReference type="OrthoDB" id="5295431at2759"/>
<name>W4JSB6_HETIT</name>
<evidence type="ECO:0008006" key="4">
    <source>
        <dbReference type="Google" id="ProtNLM"/>
    </source>
</evidence>
<dbReference type="InterPro" id="IPR011330">
    <property type="entry name" value="Glyco_hydro/deAcase_b/a-brl"/>
</dbReference>
<dbReference type="InterPro" id="IPR005501">
    <property type="entry name" value="LamB/YcsF/PxpA-like"/>
</dbReference>
<evidence type="ECO:0000256" key="1">
    <source>
        <dbReference type="SAM" id="MobiDB-lite"/>
    </source>
</evidence>
<sequence>IQSVHLANIACGFHASDFTVMNDTVLLAKKNSVSIGAHPSLPDLQGFGRREMAITPVELKACLTYQVGALCGFLLTQQQPLNHVKLHGALYGQTARDPDLADAAVSVIPSFYPIAEFSGAPSIAFLGLAGTEHQRAARDKNVPFLAGKCATACTNKATLPMSTCQNGLRTLTTMRTANSSSRRGTTPSRSTRSPGV</sequence>
<feature type="region of interest" description="Disordered" evidence="1">
    <location>
        <begin position="173"/>
        <end position="196"/>
    </location>
</feature>
<keyword evidence="3" id="KW-1185">Reference proteome</keyword>
<dbReference type="GO" id="GO:0005975">
    <property type="term" value="P:carbohydrate metabolic process"/>
    <property type="evidence" value="ECO:0007669"/>
    <property type="project" value="InterPro"/>
</dbReference>
<organism evidence="2 3">
    <name type="scientific">Heterobasidion irregulare (strain TC 32-1)</name>
    <dbReference type="NCBI Taxonomy" id="747525"/>
    <lineage>
        <taxon>Eukaryota</taxon>
        <taxon>Fungi</taxon>
        <taxon>Dikarya</taxon>
        <taxon>Basidiomycota</taxon>
        <taxon>Agaricomycotina</taxon>
        <taxon>Agaricomycetes</taxon>
        <taxon>Russulales</taxon>
        <taxon>Bondarzewiaceae</taxon>
        <taxon>Heterobasidion</taxon>
        <taxon>Heterobasidion annosum species complex</taxon>
    </lineage>
</organism>
<feature type="compositionally biased region" description="Low complexity" evidence="1">
    <location>
        <begin position="179"/>
        <end position="196"/>
    </location>
</feature>
<feature type="non-terminal residue" evidence="2">
    <location>
        <position position="1"/>
    </location>
</feature>
<gene>
    <name evidence="2" type="ORF">HETIRDRAFT_328194</name>
</gene>
<proteinExistence type="predicted"/>
<dbReference type="AlphaFoldDB" id="W4JSB6"/>
<dbReference type="SUPFAM" id="SSF88713">
    <property type="entry name" value="Glycoside hydrolase/deacetylase"/>
    <property type="match status" value="1"/>
</dbReference>
<dbReference type="KEGG" id="hir:HETIRDRAFT_328194"/>
<dbReference type="Proteomes" id="UP000030671">
    <property type="component" value="Unassembled WGS sequence"/>
</dbReference>
<dbReference type="Gene3D" id="3.20.20.370">
    <property type="entry name" value="Glycoside hydrolase/deacetylase"/>
    <property type="match status" value="1"/>
</dbReference>
<dbReference type="eggNOG" id="ENOG502RG2S">
    <property type="taxonomic scope" value="Eukaryota"/>
</dbReference>
<dbReference type="STRING" id="747525.W4JSB6"/>
<dbReference type="PANTHER" id="PTHR30292:SF0">
    <property type="entry name" value="5-OXOPROLINASE SUBUNIT A"/>
    <property type="match status" value="1"/>
</dbReference>
<dbReference type="PANTHER" id="PTHR30292">
    <property type="entry name" value="UNCHARACTERIZED PROTEIN YBGL-RELATED"/>
    <property type="match status" value="1"/>
</dbReference>